<evidence type="ECO:0000256" key="7">
    <source>
        <dbReference type="ARBA" id="ARBA00022592"/>
    </source>
</evidence>
<feature type="transmembrane region" description="Helical" evidence="16">
    <location>
        <begin position="1030"/>
        <end position="1052"/>
    </location>
</feature>
<dbReference type="InterPro" id="IPR019559">
    <property type="entry name" value="Cullin_neddylation_domain"/>
</dbReference>
<feature type="transmembrane region" description="Helical" evidence="16">
    <location>
        <begin position="1168"/>
        <end position="1186"/>
    </location>
</feature>
<dbReference type="InterPro" id="IPR016159">
    <property type="entry name" value="Cullin_repeat-like_dom_sf"/>
</dbReference>
<evidence type="ECO:0000259" key="17">
    <source>
        <dbReference type="PROSITE" id="PS50069"/>
    </source>
</evidence>
<feature type="transmembrane region" description="Helical" evidence="16">
    <location>
        <begin position="1002"/>
        <end position="1024"/>
    </location>
</feature>
<dbReference type="Pfam" id="PF10557">
    <property type="entry name" value="Cullin_Nedd8"/>
    <property type="match status" value="1"/>
</dbReference>
<protein>
    <recommendedName>
        <fullName evidence="13">Cullin-5</fullName>
    </recommendedName>
</protein>
<reference evidence="19" key="1">
    <citation type="submission" date="2024-02" db="UniProtKB">
        <authorList>
            <consortium name="WormBaseParasite"/>
        </authorList>
    </citation>
    <scope>IDENTIFICATION</scope>
</reference>
<evidence type="ECO:0000256" key="6">
    <source>
        <dbReference type="ARBA" id="ARBA00022499"/>
    </source>
</evidence>
<keyword evidence="18" id="KW-1185">Reference proteome</keyword>
<evidence type="ECO:0000256" key="2">
    <source>
        <dbReference type="ARBA" id="ARBA00004906"/>
    </source>
</evidence>
<feature type="domain" description="Cullin family profile" evidence="17">
    <location>
        <begin position="430"/>
        <end position="673"/>
    </location>
</feature>
<dbReference type="Proteomes" id="UP000035681">
    <property type="component" value="Unplaced"/>
</dbReference>
<dbReference type="InterPro" id="IPR036390">
    <property type="entry name" value="WH_DNA-bd_sf"/>
</dbReference>
<evidence type="ECO:0000256" key="3">
    <source>
        <dbReference type="ARBA" id="ARBA00006019"/>
    </source>
</evidence>
<dbReference type="SMART" id="SM00884">
    <property type="entry name" value="Cullin_Nedd8"/>
    <property type="match status" value="1"/>
</dbReference>
<dbReference type="InterPro" id="IPR036388">
    <property type="entry name" value="WH-like_DNA-bd_sf"/>
</dbReference>
<proteinExistence type="inferred from homology"/>
<evidence type="ECO:0000256" key="9">
    <source>
        <dbReference type="ARBA" id="ARBA00022786"/>
    </source>
</evidence>
<dbReference type="SUPFAM" id="SSF74788">
    <property type="entry name" value="Cullin repeat-like"/>
    <property type="match status" value="1"/>
</dbReference>
<evidence type="ECO:0000256" key="13">
    <source>
        <dbReference type="ARBA" id="ARBA00040451"/>
    </source>
</evidence>
<dbReference type="InterPro" id="IPR001373">
    <property type="entry name" value="Cullin_N"/>
</dbReference>
<dbReference type="InterPro" id="IPR036317">
    <property type="entry name" value="Cullin_homology_sf"/>
</dbReference>
<comment type="similarity">
    <text evidence="3 14 15">Belongs to the cullin family.</text>
</comment>
<dbReference type="SUPFAM" id="SSF75632">
    <property type="entry name" value="Cullin homology domain"/>
    <property type="match status" value="1"/>
</dbReference>
<dbReference type="GO" id="GO:0005315">
    <property type="term" value="F:phosphate transmembrane transporter activity"/>
    <property type="evidence" value="ECO:0007669"/>
    <property type="project" value="InterPro"/>
</dbReference>
<dbReference type="PANTHER" id="PTHR11101:SF67">
    <property type="entry name" value="PHOSPHATE TRANSPORTER"/>
    <property type="match status" value="1"/>
</dbReference>
<comment type="similarity">
    <text evidence="4">Belongs to the inorganic phosphate transporter (PiT) (TC 2.A.20) family.</text>
</comment>
<organism evidence="18 19">
    <name type="scientific">Strongyloides stercoralis</name>
    <name type="common">Threadworm</name>
    <dbReference type="NCBI Taxonomy" id="6248"/>
    <lineage>
        <taxon>Eukaryota</taxon>
        <taxon>Metazoa</taxon>
        <taxon>Ecdysozoa</taxon>
        <taxon>Nematoda</taxon>
        <taxon>Chromadorea</taxon>
        <taxon>Rhabditida</taxon>
        <taxon>Tylenchina</taxon>
        <taxon>Panagrolaimomorpha</taxon>
        <taxon>Strongyloidoidea</taxon>
        <taxon>Strongyloididae</taxon>
        <taxon>Strongyloides</taxon>
    </lineage>
</organism>
<evidence type="ECO:0000256" key="15">
    <source>
        <dbReference type="RuleBase" id="RU003829"/>
    </source>
</evidence>
<dbReference type="InterPro" id="IPR001204">
    <property type="entry name" value="Phos_transporter"/>
</dbReference>
<keyword evidence="7" id="KW-0592">Phosphate transport</keyword>
<keyword evidence="5" id="KW-0813">Transport</keyword>
<dbReference type="Gene3D" id="3.30.230.130">
    <property type="entry name" value="Cullin, Chain C, Domain 2"/>
    <property type="match status" value="1"/>
</dbReference>
<dbReference type="FunFam" id="1.20.1310.10:FF:000014">
    <property type="entry name" value="Cullin 5"/>
    <property type="match status" value="1"/>
</dbReference>
<evidence type="ECO:0000313" key="18">
    <source>
        <dbReference type="Proteomes" id="UP000035681"/>
    </source>
</evidence>
<evidence type="ECO:0000313" key="19">
    <source>
        <dbReference type="WBParaSite" id="TCONS_00010641.p1"/>
    </source>
</evidence>
<feature type="transmembrane region" description="Helical" evidence="16">
    <location>
        <begin position="1141"/>
        <end position="1156"/>
    </location>
</feature>
<dbReference type="GO" id="GO:0006511">
    <property type="term" value="P:ubiquitin-dependent protein catabolic process"/>
    <property type="evidence" value="ECO:0007669"/>
    <property type="project" value="InterPro"/>
</dbReference>
<dbReference type="Pfam" id="PF01384">
    <property type="entry name" value="PHO4"/>
    <property type="match status" value="1"/>
</dbReference>
<dbReference type="SUPFAM" id="SSF46785">
    <property type="entry name" value="Winged helix' DNA-binding domain"/>
    <property type="match status" value="1"/>
</dbReference>
<evidence type="ECO:0000256" key="14">
    <source>
        <dbReference type="PROSITE-ProRule" id="PRU00330"/>
    </source>
</evidence>
<evidence type="ECO:0000256" key="10">
    <source>
        <dbReference type="ARBA" id="ARBA00022843"/>
    </source>
</evidence>
<keyword evidence="12 16" id="KW-0472">Membrane</keyword>
<sequence>QLFLTYLLKAMTCTAPSNENIVPKNEKTQTTSHPYAGRSIDFDTYWESALVIVRDLMDQRNVSRQKWHELFSLIFNICTWDDEGREKINKRLHCEFSIYVSLAEKRIRSNGNNIEVLKLYIQEWDRFYVLSQYLPLPFKVKTYKKNSFRCGLQDIFVKGPRNNEHDVQGLMYTIWSDMIFSQLKLTLWASVEKLITDERNGISIDENLIIGVRLSFVLLYPDQKCKLQVYYDTFLDNYLKCTKEFYNIKAGEVRMETGIREYLNYINSKLDEEEQRARKYLNADPKSLKELEEITVNVLVTQFADEILAEVRSLIKNNDVPGLAIIYKALNKTDNKINCVLDILKDYITDEGLSTMRENALTVASDPEKFVEQLLDMYNKFTRLIDEAFCGDIRFKTVRDVAFKIVANSTDVFKMEIPTRVKGRCNVESRCPELLANYCDLLLRKSGLSKRLSSEEIDKKLNDLLVVLKYVNSKDIFIKYHKNHLSRRLIMEAYTDIEREEYIVNQFKVCGMPTETIGKMYRMLQDLDLNKEFNLFIKTSQNSKNNNRDVPTNEKDIPDLLNVKILNEGAWGRGKDFVNVTLNENLEEAMLSIESLYKFKHKGRKLNWIHQWSHGTMTFTSNNGKYDLDMSAYQMAVINSFFYCSKEKLSFEALKFATKLPINELTRTLVSLTAFPKIKSQVLLTDCESVASRNFKDDTLFWINYDFFIVKNNVVQNRGKLNLIGRLQLAAEVSSQLEQDEIVTLRELRTQEAIIKIMKMRKECDIIYLENEVVRMLKNIFYPNKKLIKEQIEYLINEKIMDVTTLTSILTSTESLKSFQHEVLWALIVGACLAFLLGFGMGANDVSNAFGTSVGSKVLTLIQAYILASIFETLGSILVGYNVTDSMRKNVIDTSLYSNEPKVLLVGQLAILAGCASWLIIATIAKWPVSTTQGIVGSTVGMSMAMKGFEGIQWMEIVKIAISWVASPLLSGCVSVIIYTIVDHTVLRRDNPFHCGLRVIPYFYFVCLTFNTFAVIYSGSVIIGIPKIPIGISIGIAFAVGIITFLLTMFILKPRLRVWIEKTVPKDAYLDMKNISLESNDEKNKVPVYEKQKMDGTVKGFFKWLLPLRDRQSPLQVLKIFSSIQVFTACFAGFAHGANDVANAIAPLAALISFYQDGNINQNGATPIYVLLFGVLSICVGLWVMGHRVIQTVGQNMSEINPASGFTIEFGAAVTALIASKAGIPISTTHCLVGSVVCVGMIRSGEDIDWKIFRGIVFSWIITLPTCGLISAGVMRLLYLAI</sequence>
<dbReference type="PROSITE" id="PS50069">
    <property type="entry name" value="CULLIN_2"/>
    <property type="match status" value="1"/>
</dbReference>
<dbReference type="InterPro" id="IPR059120">
    <property type="entry name" value="Cullin-like_AB"/>
</dbReference>
<dbReference type="PANTHER" id="PTHR11101">
    <property type="entry name" value="PHOSPHATE TRANSPORTER"/>
    <property type="match status" value="1"/>
</dbReference>
<keyword evidence="9" id="KW-0833">Ubl conjugation pathway</keyword>
<feature type="transmembrane region" description="Helical" evidence="16">
    <location>
        <begin position="1257"/>
        <end position="1279"/>
    </location>
</feature>
<comment type="subcellular location">
    <subcellularLocation>
        <location evidence="1">Membrane</location>
        <topology evidence="1">Multi-pass membrane protein</topology>
    </subcellularLocation>
</comment>
<dbReference type="SMART" id="SM00182">
    <property type="entry name" value="CULLIN"/>
    <property type="match status" value="1"/>
</dbReference>
<name>A0AAF5DE28_STRER</name>
<dbReference type="Gene3D" id="1.20.1310.10">
    <property type="entry name" value="Cullin Repeats"/>
    <property type="match status" value="4"/>
</dbReference>
<dbReference type="WBParaSite" id="TCONS_00010641.p1">
    <property type="protein sequence ID" value="TCONS_00010641.p1"/>
    <property type="gene ID" value="XLOC_004048"/>
</dbReference>
<feature type="transmembrane region" description="Helical" evidence="16">
    <location>
        <begin position="961"/>
        <end position="982"/>
    </location>
</feature>
<comment type="pathway">
    <text evidence="2">Protein modification; protein ubiquitination.</text>
</comment>
<dbReference type="GO" id="GO:0035435">
    <property type="term" value="P:phosphate ion transmembrane transport"/>
    <property type="evidence" value="ECO:0007669"/>
    <property type="project" value="TreeGrafter"/>
</dbReference>
<evidence type="ECO:0000256" key="11">
    <source>
        <dbReference type="ARBA" id="ARBA00022989"/>
    </source>
</evidence>
<dbReference type="FunFam" id="3.30.230.130:FF:000004">
    <property type="entry name" value="Cullin 5"/>
    <property type="match status" value="1"/>
</dbReference>
<dbReference type="GO" id="GO:0031625">
    <property type="term" value="F:ubiquitin protein ligase binding"/>
    <property type="evidence" value="ECO:0007669"/>
    <property type="project" value="InterPro"/>
</dbReference>
<dbReference type="Pfam" id="PF00888">
    <property type="entry name" value="Cullin"/>
    <property type="match status" value="1"/>
</dbReference>
<evidence type="ECO:0000256" key="4">
    <source>
        <dbReference type="ARBA" id="ARBA00009916"/>
    </source>
</evidence>
<evidence type="ECO:0000256" key="12">
    <source>
        <dbReference type="ARBA" id="ARBA00023136"/>
    </source>
</evidence>
<feature type="transmembrane region" description="Helical" evidence="16">
    <location>
        <begin position="903"/>
        <end position="925"/>
    </location>
</feature>
<feature type="transmembrane region" description="Helical" evidence="16">
    <location>
        <begin position="862"/>
        <end position="883"/>
    </location>
</feature>
<accession>A0AAF5DE28</accession>
<keyword evidence="10" id="KW-0832">Ubl conjugation</keyword>
<evidence type="ECO:0000256" key="1">
    <source>
        <dbReference type="ARBA" id="ARBA00004141"/>
    </source>
</evidence>
<keyword evidence="8 16" id="KW-0812">Transmembrane</keyword>
<dbReference type="InterPro" id="IPR016158">
    <property type="entry name" value="Cullin_homology"/>
</dbReference>
<evidence type="ECO:0000256" key="5">
    <source>
        <dbReference type="ARBA" id="ARBA00022448"/>
    </source>
</evidence>
<dbReference type="Gene3D" id="1.10.10.10">
    <property type="entry name" value="Winged helix-like DNA-binding domain superfamily/Winged helix DNA-binding domain"/>
    <property type="match status" value="1"/>
</dbReference>
<evidence type="ECO:0000256" key="8">
    <source>
        <dbReference type="ARBA" id="ARBA00022692"/>
    </source>
</evidence>
<dbReference type="AlphaFoldDB" id="A0AAF5DE28"/>
<dbReference type="Pfam" id="PF26557">
    <property type="entry name" value="Cullin_AB"/>
    <property type="match status" value="1"/>
</dbReference>
<keyword evidence="6" id="KW-1017">Isopeptide bond</keyword>
<evidence type="ECO:0000256" key="16">
    <source>
        <dbReference type="SAM" id="Phobius"/>
    </source>
</evidence>
<dbReference type="GO" id="GO:0016020">
    <property type="term" value="C:membrane"/>
    <property type="evidence" value="ECO:0007669"/>
    <property type="project" value="UniProtKB-SubCell"/>
</dbReference>
<keyword evidence="11 16" id="KW-1133">Transmembrane helix</keyword>